<evidence type="ECO:0000313" key="1">
    <source>
        <dbReference type="EMBL" id="AVX05602.1"/>
    </source>
</evidence>
<dbReference type="AlphaFoldDB" id="A0A2R4MHW6"/>
<dbReference type="KEGG" id="mmyr:MXMO3_03096"/>
<protein>
    <recommendedName>
        <fullName evidence="3">SnoaL-like domain-containing protein</fullName>
    </recommendedName>
</protein>
<dbReference type="InterPro" id="IPR032710">
    <property type="entry name" value="NTF2-like_dom_sf"/>
</dbReference>
<dbReference type="STRING" id="1122213.GCA_000423365_00789"/>
<evidence type="ECO:0000313" key="2">
    <source>
        <dbReference type="Proteomes" id="UP000258927"/>
    </source>
</evidence>
<dbReference type="Proteomes" id="UP000258927">
    <property type="component" value="Chromosome"/>
</dbReference>
<name>A0A2R4MHW6_9HYPH</name>
<accession>A0A2R4MHW6</accession>
<organism evidence="1 2">
    <name type="scientific">Maritalea myrionectae</name>
    <dbReference type="NCBI Taxonomy" id="454601"/>
    <lineage>
        <taxon>Bacteria</taxon>
        <taxon>Pseudomonadati</taxon>
        <taxon>Pseudomonadota</taxon>
        <taxon>Alphaproteobacteria</taxon>
        <taxon>Hyphomicrobiales</taxon>
        <taxon>Devosiaceae</taxon>
        <taxon>Maritalea</taxon>
    </lineage>
</organism>
<dbReference type="EMBL" id="CP021330">
    <property type="protein sequence ID" value="AVX05602.1"/>
    <property type="molecule type" value="Genomic_DNA"/>
</dbReference>
<reference evidence="1 2" key="1">
    <citation type="submission" date="2017-05" db="EMBL/GenBank/DDBJ databases">
        <title>Genome Analysis of Maritalea myrionectae HL2708#5.</title>
        <authorList>
            <consortium name="Cotde Inc.-PKNU"/>
            <person name="Jang D."/>
            <person name="Oh H.-M."/>
        </authorList>
    </citation>
    <scope>NUCLEOTIDE SEQUENCE [LARGE SCALE GENOMIC DNA]</scope>
    <source>
        <strain evidence="1 2">HL2708#5</strain>
    </source>
</reference>
<sequence>MPKFSKKQWITDYLAALSKMAVGDTLSVFLHPQIEQVEFPNALTKQKTTRDLAAMLQGAEAGRKVLQGQSFEIVNYMEDDQNGALAEVIWTGKLAVPIGSLQPGDEMKAHFAWVFEFKEQKIFRQRNYDCFEPF</sequence>
<proteinExistence type="predicted"/>
<evidence type="ECO:0008006" key="3">
    <source>
        <dbReference type="Google" id="ProtNLM"/>
    </source>
</evidence>
<dbReference type="SUPFAM" id="SSF54427">
    <property type="entry name" value="NTF2-like"/>
    <property type="match status" value="1"/>
</dbReference>
<keyword evidence="2" id="KW-1185">Reference proteome</keyword>
<gene>
    <name evidence="1" type="ORF">MXMO3_03096</name>
</gene>
<dbReference type="Gene3D" id="3.10.450.50">
    <property type="match status" value="1"/>
</dbReference>